<dbReference type="SMART" id="SM00304">
    <property type="entry name" value="HAMP"/>
    <property type="match status" value="1"/>
</dbReference>
<keyword evidence="10" id="KW-0067">ATP-binding</keyword>
<comment type="caution">
    <text evidence="17">The sequence shown here is derived from an EMBL/GenBank/DDBJ whole genome shotgun (WGS) entry which is preliminary data.</text>
</comment>
<evidence type="ECO:0000256" key="8">
    <source>
        <dbReference type="ARBA" id="ARBA00022741"/>
    </source>
</evidence>
<keyword evidence="6" id="KW-0808">Transferase</keyword>
<organism evidence="17 18">
    <name type="scientific">Paenibacillus oenotherae</name>
    <dbReference type="NCBI Taxonomy" id="1435645"/>
    <lineage>
        <taxon>Bacteria</taxon>
        <taxon>Bacillati</taxon>
        <taxon>Bacillota</taxon>
        <taxon>Bacilli</taxon>
        <taxon>Bacillales</taxon>
        <taxon>Paenibacillaceae</taxon>
        <taxon>Paenibacillus</taxon>
    </lineage>
</organism>
<evidence type="ECO:0000256" key="4">
    <source>
        <dbReference type="ARBA" id="ARBA00022475"/>
    </source>
</evidence>
<dbReference type="InterPro" id="IPR036890">
    <property type="entry name" value="HATPase_C_sf"/>
</dbReference>
<evidence type="ECO:0000256" key="11">
    <source>
        <dbReference type="ARBA" id="ARBA00022989"/>
    </source>
</evidence>
<dbReference type="Pfam" id="PF00672">
    <property type="entry name" value="HAMP"/>
    <property type="match status" value="1"/>
</dbReference>
<evidence type="ECO:0000256" key="12">
    <source>
        <dbReference type="ARBA" id="ARBA00023012"/>
    </source>
</evidence>
<dbReference type="PANTHER" id="PTHR45528">
    <property type="entry name" value="SENSOR HISTIDINE KINASE CPXA"/>
    <property type="match status" value="1"/>
</dbReference>
<dbReference type="InterPro" id="IPR003594">
    <property type="entry name" value="HATPase_dom"/>
</dbReference>
<proteinExistence type="predicted"/>
<dbReference type="InterPro" id="IPR003661">
    <property type="entry name" value="HisK_dim/P_dom"/>
</dbReference>
<evidence type="ECO:0000256" key="3">
    <source>
        <dbReference type="ARBA" id="ARBA00012438"/>
    </source>
</evidence>
<evidence type="ECO:0000256" key="14">
    <source>
        <dbReference type="SAM" id="Phobius"/>
    </source>
</evidence>
<feature type="domain" description="Histidine kinase" evidence="15">
    <location>
        <begin position="122"/>
        <end position="339"/>
    </location>
</feature>
<keyword evidence="8" id="KW-0547">Nucleotide-binding</keyword>
<keyword evidence="5" id="KW-0597">Phosphoprotein</keyword>
<dbReference type="Pfam" id="PF02518">
    <property type="entry name" value="HATPase_c"/>
    <property type="match status" value="1"/>
</dbReference>
<dbReference type="CDD" id="cd00075">
    <property type="entry name" value="HATPase"/>
    <property type="match status" value="1"/>
</dbReference>
<dbReference type="SUPFAM" id="SSF55874">
    <property type="entry name" value="ATPase domain of HSP90 chaperone/DNA topoisomerase II/histidine kinase"/>
    <property type="match status" value="1"/>
</dbReference>
<keyword evidence="9" id="KW-0418">Kinase</keyword>
<dbReference type="PROSITE" id="PS50885">
    <property type="entry name" value="HAMP"/>
    <property type="match status" value="1"/>
</dbReference>
<keyword evidence="18" id="KW-1185">Reference proteome</keyword>
<reference evidence="17 18" key="1">
    <citation type="submission" date="2021-07" db="EMBL/GenBank/DDBJ databases">
        <title>Paenibacillus radiodurans sp. nov., isolated from the southeastern edge of Tengger Desert.</title>
        <authorList>
            <person name="Zhang G."/>
        </authorList>
    </citation>
    <scope>NUCLEOTIDE SEQUENCE [LARGE SCALE GENOMIC DNA]</scope>
    <source>
        <strain evidence="17 18">DT7-4</strain>
    </source>
</reference>
<dbReference type="Gene3D" id="1.10.287.130">
    <property type="match status" value="1"/>
</dbReference>
<dbReference type="PANTHER" id="PTHR45528:SF1">
    <property type="entry name" value="SENSOR HISTIDINE KINASE CPXA"/>
    <property type="match status" value="1"/>
</dbReference>
<dbReference type="Pfam" id="PF00512">
    <property type="entry name" value="HisKA"/>
    <property type="match status" value="1"/>
</dbReference>
<dbReference type="SMART" id="SM00387">
    <property type="entry name" value="HATPase_c"/>
    <property type="match status" value="1"/>
</dbReference>
<keyword evidence="7 14" id="KW-0812">Transmembrane</keyword>
<gene>
    <name evidence="17" type="ORF">K0T92_22895</name>
</gene>
<protein>
    <recommendedName>
        <fullName evidence="3">histidine kinase</fullName>
        <ecNumber evidence="3">2.7.13.3</ecNumber>
    </recommendedName>
</protein>
<feature type="domain" description="HAMP" evidence="16">
    <location>
        <begin position="59"/>
        <end position="107"/>
    </location>
</feature>
<evidence type="ECO:0000256" key="7">
    <source>
        <dbReference type="ARBA" id="ARBA00022692"/>
    </source>
</evidence>
<dbReference type="Proteomes" id="UP000812277">
    <property type="component" value="Unassembled WGS sequence"/>
</dbReference>
<dbReference type="PRINTS" id="PR00344">
    <property type="entry name" value="BCTRLSENSOR"/>
</dbReference>
<evidence type="ECO:0000256" key="2">
    <source>
        <dbReference type="ARBA" id="ARBA00004651"/>
    </source>
</evidence>
<evidence type="ECO:0000313" key="18">
    <source>
        <dbReference type="Proteomes" id="UP000812277"/>
    </source>
</evidence>
<evidence type="ECO:0000313" key="17">
    <source>
        <dbReference type="EMBL" id="MBW7477571.1"/>
    </source>
</evidence>
<dbReference type="EC" id="2.7.13.3" evidence="3"/>
<accession>A0ABS7DCD3</accession>
<evidence type="ECO:0000256" key="9">
    <source>
        <dbReference type="ARBA" id="ARBA00022777"/>
    </source>
</evidence>
<evidence type="ECO:0000256" key="10">
    <source>
        <dbReference type="ARBA" id="ARBA00022840"/>
    </source>
</evidence>
<name>A0ABS7DCD3_9BACL</name>
<keyword evidence="11 14" id="KW-1133">Transmembrane helix</keyword>
<keyword evidence="12" id="KW-0902">Two-component regulatory system</keyword>
<dbReference type="InterPro" id="IPR050398">
    <property type="entry name" value="HssS/ArlS-like"/>
</dbReference>
<dbReference type="InterPro" id="IPR004358">
    <property type="entry name" value="Sig_transdc_His_kin-like_C"/>
</dbReference>
<dbReference type="InterPro" id="IPR036097">
    <property type="entry name" value="HisK_dim/P_sf"/>
</dbReference>
<comment type="subcellular location">
    <subcellularLocation>
        <location evidence="2">Cell membrane</location>
        <topology evidence="2">Multi-pass membrane protein</topology>
    </subcellularLocation>
</comment>
<evidence type="ECO:0000256" key="1">
    <source>
        <dbReference type="ARBA" id="ARBA00000085"/>
    </source>
</evidence>
<dbReference type="CDD" id="cd06225">
    <property type="entry name" value="HAMP"/>
    <property type="match status" value="1"/>
</dbReference>
<comment type="catalytic activity">
    <reaction evidence="1">
        <text>ATP + protein L-histidine = ADP + protein N-phospho-L-histidine.</text>
        <dbReference type="EC" id="2.7.13.3"/>
    </reaction>
</comment>
<evidence type="ECO:0000256" key="5">
    <source>
        <dbReference type="ARBA" id="ARBA00022553"/>
    </source>
</evidence>
<dbReference type="SUPFAM" id="SSF47384">
    <property type="entry name" value="Homodimeric domain of signal transducing histidine kinase"/>
    <property type="match status" value="1"/>
</dbReference>
<keyword evidence="13 14" id="KW-0472">Membrane</keyword>
<evidence type="ECO:0000256" key="13">
    <source>
        <dbReference type="ARBA" id="ARBA00023136"/>
    </source>
</evidence>
<dbReference type="CDD" id="cd00082">
    <property type="entry name" value="HisKA"/>
    <property type="match status" value="1"/>
</dbReference>
<dbReference type="SMART" id="SM00388">
    <property type="entry name" value="HisKA"/>
    <property type="match status" value="1"/>
</dbReference>
<keyword evidence="4" id="KW-1003">Cell membrane</keyword>
<dbReference type="EMBL" id="JAHZIJ010000026">
    <property type="protein sequence ID" value="MBW7477571.1"/>
    <property type="molecule type" value="Genomic_DNA"/>
</dbReference>
<dbReference type="Gene3D" id="3.30.565.10">
    <property type="entry name" value="Histidine kinase-like ATPase, C-terminal domain"/>
    <property type="match status" value="1"/>
</dbReference>
<evidence type="ECO:0000256" key="6">
    <source>
        <dbReference type="ARBA" id="ARBA00022679"/>
    </source>
</evidence>
<evidence type="ECO:0000259" key="16">
    <source>
        <dbReference type="PROSITE" id="PS50885"/>
    </source>
</evidence>
<dbReference type="InterPro" id="IPR003660">
    <property type="entry name" value="HAMP_dom"/>
</dbReference>
<dbReference type="SUPFAM" id="SSF158472">
    <property type="entry name" value="HAMP domain-like"/>
    <property type="match status" value="1"/>
</dbReference>
<dbReference type="PROSITE" id="PS50109">
    <property type="entry name" value="HIS_KIN"/>
    <property type="match status" value="1"/>
</dbReference>
<sequence length="340" mass="39250">MVGKLLFYSSFATVNANLFFQWVYRNIGYPQTYIIAGIPIFLMAAVYFFKRDKRILSERYLVQITQHVQKIAEGDFELKIPVRSDEELGQLAGNINRFVERLNTSLNEERRAQQTKNELITNVSHDLRTPLTSITGYLGLIEQDLYRDEVELRYYVSLVYEESERMSQLIQDLFEYTRLRNNEMKLQTSRINLVEMLHQMTEQFQLQLESAKLQARLHFTSPQLFVLGDGNKLRRVFENLITNAIKYGQDGEYLDITGHLENGVVALDIVNYGEVIPQSDLPHIFDRFYRVEKSRSAHTGGSGLGLAIAKQIIDLHGGAIGAFSDLERTVFSIRLKEHRG</sequence>
<dbReference type="InterPro" id="IPR005467">
    <property type="entry name" value="His_kinase_dom"/>
</dbReference>
<dbReference type="Gene3D" id="6.10.340.10">
    <property type="match status" value="1"/>
</dbReference>
<evidence type="ECO:0000259" key="15">
    <source>
        <dbReference type="PROSITE" id="PS50109"/>
    </source>
</evidence>
<feature type="transmembrane region" description="Helical" evidence="14">
    <location>
        <begin position="30"/>
        <end position="49"/>
    </location>
</feature>